<dbReference type="InterPro" id="IPR042633">
    <property type="entry name" value="CRYZL1"/>
</dbReference>
<accession>A0A1S3JV20</accession>
<dbReference type="InterPro" id="IPR036291">
    <property type="entry name" value="NAD(P)-bd_dom_sf"/>
</dbReference>
<dbReference type="SUPFAM" id="SSF51735">
    <property type="entry name" value="NAD(P)-binding Rossmann-fold domains"/>
    <property type="match status" value="1"/>
</dbReference>
<protein>
    <submittedName>
        <fullName evidence="3">Quinone oxidoreductase-like protein 1 isoform X1</fullName>
    </submittedName>
</protein>
<evidence type="ECO:0000259" key="1">
    <source>
        <dbReference type="SMART" id="SM00829"/>
    </source>
</evidence>
<evidence type="ECO:0000313" key="2">
    <source>
        <dbReference type="Proteomes" id="UP000085678"/>
    </source>
</evidence>
<dbReference type="GeneID" id="106176212"/>
<dbReference type="Gene3D" id="3.40.50.720">
    <property type="entry name" value="NAD(P)-binding Rossmann-like Domain"/>
    <property type="match status" value="1"/>
</dbReference>
<sequence length="354" mass="38548">MRGIFQKFARDEGRPQFTVSENIDCPAINANSIKVQVKACALSLIDSKVLLELFKKTPQSEYPVGQEIAGIVIETGEAVTAVTSGDRVAGLLPLDSTVSGCGEFCVFHEYDVVKIPDSIEFSNAAATLKDGIKAYTALHYNAHVCSGDTVLILDGATSFGSMAVQLAICWGAKVLTTASDEEEKRYLESLVPAPAQVIELSGKSDFLVGAVLDETGGLGVDCVIDNGVHMFTSEEDSRILVDEMRHPLPSKYDIISSLAVGGRWVTSQFDLQLDPPNSEMLYLKGASVSYLFEHVWTMSAGQQGRYQHILLDLMDKVAHNVLRVNINKTVSFEKTVETLRRLSDIRIGKAVTLL</sequence>
<dbReference type="Proteomes" id="UP000085678">
    <property type="component" value="Unplaced"/>
</dbReference>
<dbReference type="PANTHER" id="PTHR44461">
    <property type="entry name" value="QUINONE OXIDOREDUCTASE-LIKE PROTEIN 1"/>
    <property type="match status" value="1"/>
</dbReference>
<dbReference type="InterPro" id="IPR020843">
    <property type="entry name" value="ER"/>
</dbReference>
<dbReference type="Gene3D" id="3.90.180.10">
    <property type="entry name" value="Medium-chain alcohol dehydrogenases, catalytic domain"/>
    <property type="match status" value="1"/>
</dbReference>
<dbReference type="RefSeq" id="XP_013413939.1">
    <property type="nucleotide sequence ID" value="XM_013558485.1"/>
</dbReference>
<name>A0A1S3JV20_LINAN</name>
<dbReference type="OMA" id="AHHWGAK"/>
<gene>
    <name evidence="3" type="primary">LOC106176212</name>
</gene>
<dbReference type="CDD" id="cd05195">
    <property type="entry name" value="enoyl_red"/>
    <property type="match status" value="1"/>
</dbReference>
<dbReference type="InterPro" id="IPR013154">
    <property type="entry name" value="ADH-like_N"/>
</dbReference>
<dbReference type="Pfam" id="PF08240">
    <property type="entry name" value="ADH_N"/>
    <property type="match status" value="1"/>
</dbReference>
<proteinExistence type="predicted"/>
<evidence type="ECO:0000313" key="3">
    <source>
        <dbReference type="RefSeq" id="XP_013413939.1"/>
    </source>
</evidence>
<dbReference type="KEGG" id="lak:106176212"/>
<dbReference type="InParanoid" id="A0A1S3JV20"/>
<reference evidence="3" key="1">
    <citation type="submission" date="2025-08" db="UniProtKB">
        <authorList>
            <consortium name="RefSeq"/>
        </authorList>
    </citation>
    <scope>IDENTIFICATION</scope>
    <source>
        <tissue evidence="3">Gonads</tissue>
    </source>
</reference>
<dbReference type="OrthoDB" id="3509362at2759"/>
<dbReference type="SMART" id="SM00829">
    <property type="entry name" value="PKS_ER"/>
    <property type="match status" value="1"/>
</dbReference>
<dbReference type="STRING" id="7574.A0A1S3JV20"/>
<dbReference type="AlphaFoldDB" id="A0A1S3JV20"/>
<dbReference type="InterPro" id="IPR011032">
    <property type="entry name" value="GroES-like_sf"/>
</dbReference>
<dbReference type="SUPFAM" id="SSF50129">
    <property type="entry name" value="GroES-like"/>
    <property type="match status" value="1"/>
</dbReference>
<organism evidence="2 3">
    <name type="scientific">Lingula anatina</name>
    <name type="common">Brachiopod</name>
    <name type="synonym">Lingula unguis</name>
    <dbReference type="NCBI Taxonomy" id="7574"/>
    <lineage>
        <taxon>Eukaryota</taxon>
        <taxon>Metazoa</taxon>
        <taxon>Spiralia</taxon>
        <taxon>Lophotrochozoa</taxon>
        <taxon>Brachiopoda</taxon>
        <taxon>Linguliformea</taxon>
        <taxon>Lingulata</taxon>
        <taxon>Lingulida</taxon>
        <taxon>Linguloidea</taxon>
        <taxon>Lingulidae</taxon>
        <taxon>Lingula</taxon>
    </lineage>
</organism>
<keyword evidence="2" id="KW-1185">Reference proteome</keyword>
<dbReference type="GO" id="GO:0016491">
    <property type="term" value="F:oxidoreductase activity"/>
    <property type="evidence" value="ECO:0007669"/>
    <property type="project" value="InterPro"/>
</dbReference>
<dbReference type="PANTHER" id="PTHR44461:SF1">
    <property type="entry name" value="QUINONE OXIDOREDUCTASE-LIKE PROTEIN 1"/>
    <property type="match status" value="1"/>
</dbReference>
<feature type="domain" description="Enoyl reductase (ER)" evidence="1">
    <location>
        <begin position="13"/>
        <end position="352"/>
    </location>
</feature>